<dbReference type="Pfam" id="PF18818">
    <property type="entry name" value="MPTase-PolyVal"/>
    <property type="match status" value="1"/>
</dbReference>
<dbReference type="Proteomes" id="UP000662873">
    <property type="component" value="Chromosome"/>
</dbReference>
<dbReference type="EMBL" id="AP021858">
    <property type="protein sequence ID" value="BBO23188.1"/>
    <property type="molecule type" value="Genomic_DNA"/>
</dbReference>
<feature type="domain" description="N-terminal" evidence="1">
    <location>
        <begin position="21"/>
        <end position="129"/>
    </location>
</feature>
<sequence length="304" mass="33365">MAKNLNKQSNRDDSIAKTTSSVYERVTDQIVSALSRGVVPWRKPWKGREFLPCNAASKRLYAGVNLFTLGLAPFSDHRWLTVRQANELGGHVRNGERGSLVVFWKILSGSADDEESKRTIPLLRHFIVFNVEQIEGASVEPLPQAQPVAKIETAEAVVDSMPSPPRLAVHATSAYYRPADDLVAMPRIESFQSADSYYATLFHELGHATGHPSRLNRAGVAQTTHFGSEDYSREELVAELASAFVCAEIGLDNSLIADSASYISGWLDALKRDPKAIVLASSQARRAADFILARHVTSEHSAPP</sequence>
<evidence type="ECO:0000313" key="4">
    <source>
        <dbReference type="Proteomes" id="UP000662873"/>
    </source>
</evidence>
<gene>
    <name evidence="3" type="ORF">NPRO_07830</name>
</gene>
<name>A0A809R963_9BACT</name>
<evidence type="ECO:0000259" key="2">
    <source>
        <dbReference type="Pfam" id="PF18818"/>
    </source>
</evidence>
<dbReference type="InterPro" id="IPR041459">
    <property type="entry name" value="MPTase-PolyVal"/>
</dbReference>
<protein>
    <submittedName>
        <fullName evidence="3">DNA primase TraC</fullName>
    </submittedName>
</protein>
<dbReference type="InterPro" id="IPR017113">
    <property type="entry name" value="Antirestriction_ArdC"/>
</dbReference>
<dbReference type="AlphaFoldDB" id="A0A809R963"/>
<evidence type="ECO:0000313" key="3">
    <source>
        <dbReference type="EMBL" id="BBO23188.1"/>
    </source>
</evidence>
<organism evidence="3 4">
    <name type="scientific">Candidatus Nitrosymbiomonas proteolyticus</name>
    <dbReference type="NCBI Taxonomy" id="2608984"/>
    <lineage>
        <taxon>Bacteria</taxon>
        <taxon>Bacillati</taxon>
        <taxon>Armatimonadota</taxon>
        <taxon>Armatimonadota incertae sedis</taxon>
        <taxon>Candidatus Nitrosymbiomonas</taxon>
    </lineage>
</organism>
<dbReference type="PIRSF" id="PIRSF037112">
    <property type="entry name" value="Antirestriction_ArdC"/>
    <property type="match status" value="1"/>
</dbReference>
<dbReference type="Pfam" id="PF08401">
    <property type="entry name" value="ArdcN"/>
    <property type="match status" value="1"/>
</dbReference>
<dbReference type="GO" id="GO:0003697">
    <property type="term" value="F:single-stranded DNA binding"/>
    <property type="evidence" value="ECO:0007669"/>
    <property type="project" value="InterPro"/>
</dbReference>
<reference evidence="3" key="1">
    <citation type="journal article" name="DNA Res.">
        <title>The physiological potential of anammox bacteria as revealed by their core genome structure.</title>
        <authorList>
            <person name="Okubo T."/>
            <person name="Toyoda A."/>
            <person name="Fukuhara K."/>
            <person name="Uchiyama I."/>
            <person name="Harigaya Y."/>
            <person name="Kuroiwa M."/>
            <person name="Suzuki T."/>
            <person name="Murakami Y."/>
            <person name="Suwa Y."/>
            <person name="Takami H."/>
        </authorList>
    </citation>
    <scope>NUCLEOTIDE SEQUENCE</scope>
    <source>
        <strain evidence="3">317325-2</strain>
    </source>
</reference>
<dbReference type="InterPro" id="IPR013610">
    <property type="entry name" value="ArdC_N"/>
</dbReference>
<accession>A0A809R963</accession>
<proteinExistence type="predicted"/>
<feature type="domain" description="Polyvalent protein metallopeptidase" evidence="2">
    <location>
        <begin position="167"/>
        <end position="283"/>
    </location>
</feature>
<dbReference type="KEGG" id="npy:NPRO_07830"/>
<evidence type="ECO:0000259" key="1">
    <source>
        <dbReference type="Pfam" id="PF08401"/>
    </source>
</evidence>